<dbReference type="EMBL" id="SSTE01001018">
    <property type="protein sequence ID" value="KAA0065887.1"/>
    <property type="molecule type" value="Genomic_DNA"/>
</dbReference>
<evidence type="ECO:0008006" key="5">
    <source>
        <dbReference type="Google" id="ProtNLM"/>
    </source>
</evidence>
<evidence type="ECO:0000313" key="3">
    <source>
        <dbReference type="Proteomes" id="UP000321393"/>
    </source>
</evidence>
<evidence type="ECO:0000313" key="2">
    <source>
        <dbReference type="EMBL" id="TYK15130.1"/>
    </source>
</evidence>
<organism evidence="2 4">
    <name type="scientific">Cucumis melo var. makuwa</name>
    <name type="common">Oriental melon</name>
    <dbReference type="NCBI Taxonomy" id="1194695"/>
    <lineage>
        <taxon>Eukaryota</taxon>
        <taxon>Viridiplantae</taxon>
        <taxon>Streptophyta</taxon>
        <taxon>Embryophyta</taxon>
        <taxon>Tracheophyta</taxon>
        <taxon>Spermatophyta</taxon>
        <taxon>Magnoliopsida</taxon>
        <taxon>eudicotyledons</taxon>
        <taxon>Gunneridae</taxon>
        <taxon>Pentapetalae</taxon>
        <taxon>rosids</taxon>
        <taxon>fabids</taxon>
        <taxon>Cucurbitales</taxon>
        <taxon>Cucurbitaceae</taxon>
        <taxon>Benincaseae</taxon>
        <taxon>Cucumis</taxon>
    </lineage>
</organism>
<proteinExistence type="predicted"/>
<gene>
    <name evidence="2" type="ORF">E5676_scaffold259G00650</name>
    <name evidence="1" type="ORF">E6C27_scaffold538G00630</name>
</gene>
<reference evidence="3 4" key="1">
    <citation type="submission" date="2019-08" db="EMBL/GenBank/DDBJ databases">
        <title>Draft genome sequences of two oriental melons (Cucumis melo L. var makuwa).</title>
        <authorList>
            <person name="Kwon S.-Y."/>
        </authorList>
    </citation>
    <scope>NUCLEOTIDE SEQUENCE [LARGE SCALE GENOMIC DNA]</scope>
    <source>
        <strain evidence="4">cv. Chang Bougi</strain>
        <strain evidence="3">cv. SW 3</strain>
        <tissue evidence="2">Leaf</tissue>
    </source>
</reference>
<dbReference type="AlphaFoldDB" id="A0A5D3CUN8"/>
<dbReference type="Proteomes" id="UP000321947">
    <property type="component" value="Unassembled WGS sequence"/>
</dbReference>
<protein>
    <recommendedName>
        <fullName evidence="5">NBS-LRR type resistance protein</fullName>
    </recommendedName>
</protein>
<name>A0A5D3CUN8_CUCMM</name>
<comment type="caution">
    <text evidence="2">The sequence shown here is derived from an EMBL/GenBank/DDBJ whole genome shotgun (WGS) entry which is preliminary data.</text>
</comment>
<dbReference type="Proteomes" id="UP000321393">
    <property type="component" value="Unassembled WGS sequence"/>
</dbReference>
<dbReference type="OrthoDB" id="10045277at2759"/>
<dbReference type="EMBL" id="SSTD01008710">
    <property type="protein sequence ID" value="TYK15130.1"/>
    <property type="molecule type" value="Genomic_DNA"/>
</dbReference>
<evidence type="ECO:0000313" key="1">
    <source>
        <dbReference type="EMBL" id="KAA0065887.1"/>
    </source>
</evidence>
<evidence type="ECO:0000313" key="4">
    <source>
        <dbReference type="Proteomes" id="UP000321947"/>
    </source>
</evidence>
<sequence length="172" mass="19655">MKRSHGLVDAHINQSSNLQGHIYQSSDPVGYTYQSSDPEGCTTCSDPVGHRAYKARSGRNRVIRTTVNQEETGKARLKNRGRLARFGERRPDAWICLEKEGWLTCAWRQTWWLVVSWKTMELRRAETIDICEGSERRENHSGVQLVVGGRKTSTILAEERVFDYRWCVAGVG</sequence>
<accession>A0A5D3CUN8</accession>